<dbReference type="EMBL" id="MU860182">
    <property type="protein sequence ID" value="KAK4236611.1"/>
    <property type="molecule type" value="Genomic_DNA"/>
</dbReference>
<accession>A0AAN7H601</accession>
<name>A0AAN7H601_9PEZI</name>
<feature type="region of interest" description="Disordered" evidence="1">
    <location>
        <begin position="123"/>
        <end position="154"/>
    </location>
</feature>
<reference evidence="2" key="2">
    <citation type="submission" date="2023-05" db="EMBL/GenBank/DDBJ databases">
        <authorList>
            <consortium name="Lawrence Berkeley National Laboratory"/>
            <person name="Steindorff A."/>
            <person name="Hensen N."/>
            <person name="Bonometti L."/>
            <person name="Westerberg I."/>
            <person name="Brannstrom I.O."/>
            <person name="Guillou S."/>
            <person name="Cros-Aarteil S."/>
            <person name="Calhoun S."/>
            <person name="Haridas S."/>
            <person name="Kuo A."/>
            <person name="Mondo S."/>
            <person name="Pangilinan J."/>
            <person name="Riley R."/>
            <person name="Labutti K."/>
            <person name="Andreopoulos B."/>
            <person name="Lipzen A."/>
            <person name="Chen C."/>
            <person name="Yanf M."/>
            <person name="Daum C."/>
            <person name="Ng V."/>
            <person name="Clum A."/>
            <person name="Ohm R."/>
            <person name="Martin F."/>
            <person name="Silar P."/>
            <person name="Natvig D."/>
            <person name="Lalanne C."/>
            <person name="Gautier V."/>
            <person name="Ament-Velasquez S.L."/>
            <person name="Kruys A."/>
            <person name="Hutchinson M.I."/>
            <person name="Powell A.J."/>
            <person name="Barry K."/>
            <person name="Miller A.N."/>
            <person name="Grigoriev I.V."/>
            <person name="Debuchy R."/>
            <person name="Gladieux P."/>
            <person name="Thoren M.H."/>
            <person name="Johannesson H."/>
        </authorList>
    </citation>
    <scope>NUCLEOTIDE SEQUENCE</scope>
    <source>
        <strain evidence="2">CBS 532.94</strain>
    </source>
</reference>
<sequence>MDNNTFVHSHRTLADFFYPSAPSGPQEQVPEGSPSSVQPGALPPWVGTPEQWRWWPSWVLPEEQPCPPAPKSAEDVRLDFAAQVRDAAARAAQQAAAHSPEERAMLRDLADEGEQRLREFAERVREAATRPADERDQRAREAAARPATEQERKRCEFAECVRDAALRAQGIYKAPADAASWWEVPDGCEDWDDDPCDLPDAPFTIHRTPEAPAQLSPEVDTMPGGDDVTFRHQRLQQLVQRPSAR</sequence>
<dbReference type="AlphaFoldDB" id="A0AAN7H601"/>
<feature type="region of interest" description="Disordered" evidence="1">
    <location>
        <begin position="191"/>
        <end position="228"/>
    </location>
</feature>
<proteinExistence type="predicted"/>
<comment type="caution">
    <text evidence="2">The sequence shown here is derived from an EMBL/GenBank/DDBJ whole genome shotgun (WGS) entry which is preliminary data.</text>
</comment>
<protein>
    <submittedName>
        <fullName evidence="2">Uncharacterized protein</fullName>
    </submittedName>
</protein>
<evidence type="ECO:0000313" key="2">
    <source>
        <dbReference type="EMBL" id="KAK4236611.1"/>
    </source>
</evidence>
<gene>
    <name evidence="2" type="ORF">C8A03DRAFT_35467</name>
</gene>
<reference evidence="2" key="1">
    <citation type="journal article" date="2023" name="Mol. Phylogenet. Evol.">
        <title>Genome-scale phylogeny and comparative genomics of the fungal order Sordariales.</title>
        <authorList>
            <person name="Hensen N."/>
            <person name="Bonometti L."/>
            <person name="Westerberg I."/>
            <person name="Brannstrom I.O."/>
            <person name="Guillou S."/>
            <person name="Cros-Aarteil S."/>
            <person name="Calhoun S."/>
            <person name="Haridas S."/>
            <person name="Kuo A."/>
            <person name="Mondo S."/>
            <person name="Pangilinan J."/>
            <person name="Riley R."/>
            <person name="LaButti K."/>
            <person name="Andreopoulos B."/>
            <person name="Lipzen A."/>
            <person name="Chen C."/>
            <person name="Yan M."/>
            <person name="Daum C."/>
            <person name="Ng V."/>
            <person name="Clum A."/>
            <person name="Steindorff A."/>
            <person name="Ohm R.A."/>
            <person name="Martin F."/>
            <person name="Silar P."/>
            <person name="Natvig D.O."/>
            <person name="Lalanne C."/>
            <person name="Gautier V."/>
            <person name="Ament-Velasquez S.L."/>
            <person name="Kruys A."/>
            <person name="Hutchinson M.I."/>
            <person name="Powell A.J."/>
            <person name="Barry K."/>
            <person name="Miller A.N."/>
            <person name="Grigoriev I.V."/>
            <person name="Debuchy R."/>
            <person name="Gladieux P."/>
            <person name="Hiltunen Thoren M."/>
            <person name="Johannesson H."/>
        </authorList>
    </citation>
    <scope>NUCLEOTIDE SEQUENCE</scope>
    <source>
        <strain evidence="2">CBS 532.94</strain>
    </source>
</reference>
<dbReference type="Proteomes" id="UP001303760">
    <property type="component" value="Unassembled WGS sequence"/>
</dbReference>
<keyword evidence="3" id="KW-1185">Reference proteome</keyword>
<feature type="region of interest" description="Disordered" evidence="1">
    <location>
        <begin position="17"/>
        <end position="45"/>
    </location>
</feature>
<evidence type="ECO:0000313" key="3">
    <source>
        <dbReference type="Proteomes" id="UP001303760"/>
    </source>
</evidence>
<evidence type="ECO:0000256" key="1">
    <source>
        <dbReference type="SAM" id="MobiDB-lite"/>
    </source>
</evidence>
<organism evidence="2 3">
    <name type="scientific">Achaetomium macrosporum</name>
    <dbReference type="NCBI Taxonomy" id="79813"/>
    <lineage>
        <taxon>Eukaryota</taxon>
        <taxon>Fungi</taxon>
        <taxon>Dikarya</taxon>
        <taxon>Ascomycota</taxon>
        <taxon>Pezizomycotina</taxon>
        <taxon>Sordariomycetes</taxon>
        <taxon>Sordariomycetidae</taxon>
        <taxon>Sordariales</taxon>
        <taxon>Chaetomiaceae</taxon>
        <taxon>Achaetomium</taxon>
    </lineage>
</organism>